<dbReference type="InterPro" id="IPR036663">
    <property type="entry name" value="Fumarylacetoacetase_C_sf"/>
</dbReference>
<gene>
    <name evidence="1" type="ORF">C8P69_101528</name>
</gene>
<comment type="caution">
    <text evidence="1">The sequence shown here is derived from an EMBL/GenBank/DDBJ whole genome shotgun (WGS) entry which is preliminary data.</text>
</comment>
<evidence type="ECO:0000313" key="1">
    <source>
        <dbReference type="EMBL" id="PTM61857.1"/>
    </source>
</evidence>
<accession>A0A2T4ZIP7</accession>
<dbReference type="SUPFAM" id="SSF56529">
    <property type="entry name" value="FAH"/>
    <property type="match status" value="1"/>
</dbReference>
<proteinExistence type="predicted"/>
<dbReference type="InterPro" id="IPR021269">
    <property type="entry name" value="DUF2848"/>
</dbReference>
<dbReference type="Pfam" id="PF11010">
    <property type="entry name" value="DUF2848"/>
    <property type="match status" value="1"/>
</dbReference>
<name>A0A2T4ZIP7_9HYPH</name>
<protein>
    <submittedName>
        <fullName evidence="1">Uncharacterized protein DUF2848</fullName>
    </submittedName>
</protein>
<dbReference type="OrthoDB" id="9792678at2"/>
<dbReference type="RefSeq" id="WP_108174298.1">
    <property type="nucleotide sequence ID" value="NZ_PZZL01000001.1"/>
</dbReference>
<dbReference type="Gene3D" id="3.90.850.10">
    <property type="entry name" value="Fumarylacetoacetase-like, C-terminal domain"/>
    <property type="match status" value="1"/>
</dbReference>
<reference evidence="1 2" key="1">
    <citation type="submission" date="2018-04" db="EMBL/GenBank/DDBJ databases">
        <title>Genomic Encyclopedia of Archaeal and Bacterial Type Strains, Phase II (KMG-II): from individual species to whole genera.</title>
        <authorList>
            <person name="Goeker M."/>
        </authorList>
    </citation>
    <scope>NUCLEOTIDE SEQUENCE [LARGE SCALE GENOMIC DNA]</scope>
    <source>
        <strain evidence="1 2">DSM 25521</strain>
    </source>
</reference>
<dbReference type="GO" id="GO:0003824">
    <property type="term" value="F:catalytic activity"/>
    <property type="evidence" value="ECO:0007669"/>
    <property type="project" value="InterPro"/>
</dbReference>
<organism evidence="1 2">
    <name type="scientific">Phreatobacter oligotrophus</name>
    <dbReference type="NCBI Taxonomy" id="1122261"/>
    <lineage>
        <taxon>Bacteria</taxon>
        <taxon>Pseudomonadati</taxon>
        <taxon>Pseudomonadota</taxon>
        <taxon>Alphaproteobacteria</taxon>
        <taxon>Hyphomicrobiales</taxon>
        <taxon>Phreatobacteraceae</taxon>
        <taxon>Phreatobacter</taxon>
    </lineage>
</organism>
<dbReference type="AlphaFoldDB" id="A0A2T4ZIP7"/>
<sequence>MLSFTRYAAGRSDRIAMELETLVVAGWAGRDAAAIQHHIEELAAIGVPPPSSVPVFYRGAASLVTQSHRVEVLGPDSSGEIEPVVVSLADGLWVTVGSDHTDRKAETYGIALSKQMCAKPVATVLWKYEEVAPHWDELQLRAHVVIAGERVVYQEGTLAALRPPADLIAKWTGKDTLLPGTLMFGGTLGAIGGIRPAARFEMELIDPVLKRTIAHAYDIVDLPVVS</sequence>
<evidence type="ECO:0000313" key="2">
    <source>
        <dbReference type="Proteomes" id="UP000241808"/>
    </source>
</evidence>
<dbReference type="Proteomes" id="UP000241808">
    <property type="component" value="Unassembled WGS sequence"/>
</dbReference>
<dbReference type="EMBL" id="PZZL01000001">
    <property type="protein sequence ID" value="PTM61857.1"/>
    <property type="molecule type" value="Genomic_DNA"/>
</dbReference>
<keyword evidence="2" id="KW-1185">Reference proteome</keyword>